<dbReference type="AlphaFoldDB" id="A0A0U9HF23"/>
<sequence length="393" mass="42228">MSSSQFKGLYFGIPKEIMNGERRVAAIPETVKKLTDGGAKVFVEKGAGVGSYFADAEYEKVGAVIIEDIQQLYTESDIILKVKEPLFNEELGVHEVDLMHEGQVLITFLHPAAPSNHEMVKKLMEKRVISLTLDGIPRISRAQSMDALTSMSTVAGYKSVLMAADRLPKFIPMIGTAVGMIQPSTVMVIGTGVAGLQAIATAKRLGAVVYAADIRPEAAEHAKSLGAKIVETGVPADVAIGEGGYAQSLPKEWILKEQESIKDYVIKSDILILTALVPGRLAPVLVTEEMVKQMKPGSAIVDVAIDQGGNCELTKGGELIVQYSVSIDGTKNIPGMVPISSTWMFAHNIYNFIASFVKDGKIIIDTDDEIIASSLVTKDGNLYHVGAREVLAI</sequence>
<dbReference type="EC" id="7.1.1.1" evidence="2"/>
<evidence type="ECO:0000256" key="2">
    <source>
        <dbReference type="ARBA" id="ARBA00012943"/>
    </source>
</evidence>
<dbReference type="GO" id="GO:0005886">
    <property type="term" value="C:plasma membrane"/>
    <property type="evidence" value="ECO:0007669"/>
    <property type="project" value="TreeGrafter"/>
</dbReference>
<comment type="catalytic activity">
    <reaction evidence="7">
        <text>NAD(+) + NADPH + H(+)(in) = NADH + NADP(+) + H(+)(out)</text>
        <dbReference type="Rhea" id="RHEA:47992"/>
        <dbReference type="ChEBI" id="CHEBI:15378"/>
        <dbReference type="ChEBI" id="CHEBI:57540"/>
        <dbReference type="ChEBI" id="CHEBI:57783"/>
        <dbReference type="ChEBI" id="CHEBI:57945"/>
        <dbReference type="ChEBI" id="CHEBI:58349"/>
        <dbReference type="EC" id="7.1.1.1"/>
    </reaction>
</comment>
<accession>A0A0U9HF23</accession>
<evidence type="ECO:0000256" key="6">
    <source>
        <dbReference type="ARBA" id="ARBA00023027"/>
    </source>
</evidence>
<reference evidence="10" key="1">
    <citation type="journal article" date="2016" name="Genome Announc.">
        <title>Draft Genome Sequence of the Syntrophic Lactate-Degrading Bacterium Tepidanaerobacter syntrophicus JLT.</title>
        <authorList>
            <person name="Matsuura N."/>
            <person name="Ohashi A."/>
            <person name="Tourlousse D.M."/>
            <person name="Sekiguchi Y."/>
        </authorList>
    </citation>
    <scope>NUCLEOTIDE SEQUENCE [LARGE SCALE GENOMIC DNA]</scope>
    <source>
        <strain evidence="10">JL</strain>
    </source>
</reference>
<dbReference type="Gene3D" id="3.40.50.720">
    <property type="entry name" value="NAD(P)-binding Rossmann-like Domain"/>
    <property type="match status" value="2"/>
</dbReference>
<dbReference type="Pfam" id="PF05222">
    <property type="entry name" value="AlaDh_PNT_N"/>
    <property type="match status" value="1"/>
</dbReference>
<protein>
    <recommendedName>
        <fullName evidence="2">proton-translocating NAD(P)(+) transhydrogenase</fullName>
        <ecNumber evidence="2">7.1.1.1</ecNumber>
    </recommendedName>
</protein>
<dbReference type="RefSeq" id="WP_059032526.1">
    <property type="nucleotide sequence ID" value="NZ_BSDW01000001.1"/>
</dbReference>
<gene>
    <name evidence="10" type="ORF">TSYNT_7128</name>
</gene>
<evidence type="ECO:0000259" key="9">
    <source>
        <dbReference type="SMART" id="SM01003"/>
    </source>
</evidence>
<comment type="function">
    <text evidence="1">The transhydrogenation between NADH and NADP is coupled to respiration and ATP hydrolysis and functions as a proton pump across the membrane.</text>
</comment>
<dbReference type="SUPFAM" id="SSF51735">
    <property type="entry name" value="NAD(P)-binding Rossmann-fold domains"/>
    <property type="match status" value="1"/>
</dbReference>
<evidence type="ECO:0000313" key="11">
    <source>
        <dbReference type="Proteomes" id="UP000062160"/>
    </source>
</evidence>
<evidence type="ECO:0000256" key="5">
    <source>
        <dbReference type="ARBA" id="ARBA00022967"/>
    </source>
</evidence>
<proteinExistence type="predicted"/>
<dbReference type="PANTHER" id="PTHR10160">
    <property type="entry name" value="NAD(P) TRANSHYDROGENASE"/>
    <property type="match status" value="1"/>
</dbReference>
<dbReference type="STRING" id="224999.GCA_001485475_01125"/>
<feature type="domain" description="Alanine dehydrogenase/pyridine nucleotide transhydrogenase N-terminal" evidence="9">
    <location>
        <begin position="12"/>
        <end position="155"/>
    </location>
</feature>
<dbReference type="InterPro" id="IPR036291">
    <property type="entry name" value="NAD(P)-bd_dom_sf"/>
</dbReference>
<keyword evidence="3" id="KW-0547">Nucleotide-binding</keyword>
<feature type="domain" description="Alanine dehydrogenase/pyridine nucleotide transhydrogenase NAD(H)-binding" evidence="8">
    <location>
        <begin position="164"/>
        <end position="329"/>
    </location>
</feature>
<dbReference type="SUPFAM" id="SSF52283">
    <property type="entry name" value="Formate/glycerate dehydrogenase catalytic domain-like"/>
    <property type="match status" value="1"/>
</dbReference>
<dbReference type="EMBL" id="DF977001">
    <property type="protein sequence ID" value="GAQ25110.1"/>
    <property type="molecule type" value="Genomic_DNA"/>
</dbReference>
<organism evidence="10">
    <name type="scientific">Tepidanaerobacter syntrophicus</name>
    <dbReference type="NCBI Taxonomy" id="224999"/>
    <lineage>
        <taxon>Bacteria</taxon>
        <taxon>Bacillati</taxon>
        <taxon>Bacillota</taxon>
        <taxon>Clostridia</taxon>
        <taxon>Thermosediminibacterales</taxon>
        <taxon>Tepidanaerobacteraceae</taxon>
        <taxon>Tepidanaerobacter</taxon>
    </lineage>
</organism>
<dbReference type="GO" id="GO:0006740">
    <property type="term" value="P:NADPH regeneration"/>
    <property type="evidence" value="ECO:0007669"/>
    <property type="project" value="TreeGrafter"/>
</dbReference>
<evidence type="ECO:0000256" key="7">
    <source>
        <dbReference type="ARBA" id="ARBA00048202"/>
    </source>
</evidence>
<dbReference type="Proteomes" id="UP000062160">
    <property type="component" value="Unassembled WGS sequence"/>
</dbReference>
<evidence type="ECO:0000256" key="3">
    <source>
        <dbReference type="ARBA" id="ARBA00022741"/>
    </source>
</evidence>
<dbReference type="PANTHER" id="PTHR10160:SF19">
    <property type="entry name" value="PROTON-TRANSLOCATING NAD(P)(+) TRANSHYDROGENASE"/>
    <property type="match status" value="1"/>
</dbReference>
<evidence type="ECO:0000256" key="4">
    <source>
        <dbReference type="ARBA" id="ARBA00022857"/>
    </source>
</evidence>
<dbReference type="GO" id="GO:0050661">
    <property type="term" value="F:NADP binding"/>
    <property type="evidence" value="ECO:0007669"/>
    <property type="project" value="TreeGrafter"/>
</dbReference>
<evidence type="ECO:0000313" key="10">
    <source>
        <dbReference type="EMBL" id="GAQ25110.1"/>
    </source>
</evidence>
<dbReference type="GO" id="GO:0008750">
    <property type="term" value="F:proton-translocating NAD(P)+ transhydrogenase activity"/>
    <property type="evidence" value="ECO:0007669"/>
    <property type="project" value="UniProtKB-EC"/>
</dbReference>
<dbReference type="Pfam" id="PF01262">
    <property type="entry name" value="AlaDh_PNT_C"/>
    <property type="match status" value="1"/>
</dbReference>
<dbReference type="CDD" id="cd05304">
    <property type="entry name" value="Rubrum_tdh"/>
    <property type="match status" value="1"/>
</dbReference>
<dbReference type="SMART" id="SM01002">
    <property type="entry name" value="AlaDh_PNT_C"/>
    <property type="match status" value="1"/>
</dbReference>
<evidence type="ECO:0000259" key="8">
    <source>
        <dbReference type="SMART" id="SM01002"/>
    </source>
</evidence>
<dbReference type="InterPro" id="IPR007698">
    <property type="entry name" value="AlaDH/PNT_NAD(H)-bd"/>
</dbReference>
<dbReference type="SMART" id="SM01003">
    <property type="entry name" value="AlaDh_PNT_N"/>
    <property type="match status" value="1"/>
</dbReference>
<evidence type="ECO:0000256" key="1">
    <source>
        <dbReference type="ARBA" id="ARBA00003943"/>
    </source>
</evidence>
<keyword evidence="6" id="KW-0520">NAD</keyword>
<dbReference type="InterPro" id="IPR007886">
    <property type="entry name" value="AlaDH/PNT_N"/>
</dbReference>
<keyword evidence="4" id="KW-0521">NADP</keyword>
<keyword evidence="11" id="KW-1185">Reference proteome</keyword>
<name>A0A0U9HF23_9FIRM</name>
<keyword evidence="5" id="KW-1278">Translocase</keyword>
<dbReference type="OrthoDB" id="9804592at2"/>